<dbReference type="InterPro" id="IPR046522">
    <property type="entry name" value="DUF6699"/>
</dbReference>
<organism evidence="2 3">
    <name type="scientific">Suillus plorans</name>
    <dbReference type="NCBI Taxonomy" id="116603"/>
    <lineage>
        <taxon>Eukaryota</taxon>
        <taxon>Fungi</taxon>
        <taxon>Dikarya</taxon>
        <taxon>Basidiomycota</taxon>
        <taxon>Agaricomycotina</taxon>
        <taxon>Agaricomycetes</taxon>
        <taxon>Agaricomycetidae</taxon>
        <taxon>Boletales</taxon>
        <taxon>Suillineae</taxon>
        <taxon>Suillaceae</taxon>
        <taxon>Suillus</taxon>
    </lineage>
</organism>
<sequence>MYFSTRPRWDIPDPNTFPPALHNARYKGWPNPPIQLPNVAPPSFKKPAKRHVTFDLNTPSNRRPVDGNAIHTQPYSVHLQYDTHPRANSGAQGIMWPVEHQHHDVSNSCTWNGGAHQNPSLQGVFETRTAAIKRKRPRSFSYGCQDVELRTFLDDPARRTKNSIPLIDKDTQIAYLLAAPCAQLVYDLRYPPNSLYFPPSSSYAGWGSEFLRVPLTRARHNRIRLISQDFPWAFNIGPEPSAAEQGVTCLDVLNALHAALQRPLSDTEWGAAAQDKQASLIRARDRRLNMKPTLWLRSVSNADTQPARREPLILRVDWLGSRVAFGGLVKDEAFAKRRLIPGAGEPPETWVVRFKSLS</sequence>
<proteinExistence type="predicted"/>
<dbReference type="EMBL" id="JABBWE010000053">
    <property type="protein sequence ID" value="KAG1790079.1"/>
    <property type="molecule type" value="Genomic_DNA"/>
</dbReference>
<evidence type="ECO:0000259" key="1">
    <source>
        <dbReference type="Pfam" id="PF20415"/>
    </source>
</evidence>
<evidence type="ECO:0000313" key="2">
    <source>
        <dbReference type="EMBL" id="KAG1790079.1"/>
    </source>
</evidence>
<name>A0A9P7AK88_9AGAM</name>
<feature type="domain" description="DUF6699" evidence="1">
    <location>
        <begin position="184"/>
        <end position="331"/>
    </location>
</feature>
<dbReference type="GeneID" id="64603166"/>
<dbReference type="Proteomes" id="UP000719766">
    <property type="component" value="Unassembled WGS sequence"/>
</dbReference>
<dbReference type="Pfam" id="PF20415">
    <property type="entry name" value="DUF6699"/>
    <property type="match status" value="1"/>
</dbReference>
<evidence type="ECO:0000313" key="3">
    <source>
        <dbReference type="Proteomes" id="UP000719766"/>
    </source>
</evidence>
<reference evidence="2" key="1">
    <citation type="journal article" date="2020" name="New Phytol.">
        <title>Comparative genomics reveals dynamic genome evolution in host specialist ectomycorrhizal fungi.</title>
        <authorList>
            <person name="Lofgren L.A."/>
            <person name="Nguyen N.H."/>
            <person name="Vilgalys R."/>
            <person name="Ruytinx J."/>
            <person name="Liao H.L."/>
            <person name="Branco S."/>
            <person name="Kuo A."/>
            <person name="LaButti K."/>
            <person name="Lipzen A."/>
            <person name="Andreopoulos W."/>
            <person name="Pangilinan J."/>
            <person name="Riley R."/>
            <person name="Hundley H."/>
            <person name="Na H."/>
            <person name="Barry K."/>
            <person name="Grigoriev I.V."/>
            <person name="Stajich J.E."/>
            <person name="Kennedy P.G."/>
        </authorList>
    </citation>
    <scope>NUCLEOTIDE SEQUENCE</scope>
    <source>
        <strain evidence="2">S12</strain>
    </source>
</reference>
<keyword evidence="3" id="KW-1185">Reference proteome</keyword>
<protein>
    <recommendedName>
        <fullName evidence="1">DUF6699 domain-containing protein</fullName>
    </recommendedName>
</protein>
<dbReference type="OrthoDB" id="21474at2759"/>
<dbReference type="RefSeq" id="XP_041157064.1">
    <property type="nucleotide sequence ID" value="XM_041309402.1"/>
</dbReference>
<comment type="caution">
    <text evidence="2">The sequence shown here is derived from an EMBL/GenBank/DDBJ whole genome shotgun (WGS) entry which is preliminary data.</text>
</comment>
<dbReference type="AlphaFoldDB" id="A0A9P7AK88"/>
<gene>
    <name evidence="2" type="ORF">HD556DRAFT_1529150</name>
</gene>
<accession>A0A9P7AK88</accession>